<sequence>MEYEKDEQMIIQESDNEGELPFYTNQGSSSKPFGTFNIGTTSLGKSFDLIPDKFNINIPSFGQSKSLTGFEETEIEESEIFEEPWI</sequence>
<comment type="caution">
    <text evidence="1">The sequence shown here is derived from an EMBL/GenBank/DDBJ whole genome shotgun (WGS) entry which is preliminary data.</text>
</comment>
<evidence type="ECO:0000313" key="1">
    <source>
        <dbReference type="EMBL" id="CAG8777925.1"/>
    </source>
</evidence>
<dbReference type="Proteomes" id="UP000789525">
    <property type="component" value="Unassembled WGS sequence"/>
</dbReference>
<name>A0ACA9R5Z3_9GLOM</name>
<reference evidence="1" key="1">
    <citation type="submission" date="2021-06" db="EMBL/GenBank/DDBJ databases">
        <authorList>
            <person name="Kallberg Y."/>
            <person name="Tangrot J."/>
            <person name="Rosling A."/>
        </authorList>
    </citation>
    <scope>NUCLEOTIDE SEQUENCE</scope>
    <source>
        <strain evidence="1">CL356</strain>
    </source>
</reference>
<dbReference type="EMBL" id="CAJVPT010069363">
    <property type="protein sequence ID" value="CAG8777925.1"/>
    <property type="molecule type" value="Genomic_DNA"/>
</dbReference>
<accession>A0ACA9R5Z3</accession>
<organism evidence="1 2">
    <name type="scientific">Acaulospora colombiana</name>
    <dbReference type="NCBI Taxonomy" id="27376"/>
    <lineage>
        <taxon>Eukaryota</taxon>
        <taxon>Fungi</taxon>
        <taxon>Fungi incertae sedis</taxon>
        <taxon>Mucoromycota</taxon>
        <taxon>Glomeromycotina</taxon>
        <taxon>Glomeromycetes</taxon>
        <taxon>Diversisporales</taxon>
        <taxon>Acaulosporaceae</taxon>
        <taxon>Acaulospora</taxon>
    </lineage>
</organism>
<feature type="non-terminal residue" evidence="1">
    <location>
        <position position="1"/>
    </location>
</feature>
<keyword evidence="2" id="KW-1185">Reference proteome</keyword>
<feature type="non-terminal residue" evidence="1">
    <location>
        <position position="86"/>
    </location>
</feature>
<protein>
    <submittedName>
        <fullName evidence="1">4462_t:CDS:1</fullName>
    </submittedName>
</protein>
<gene>
    <name evidence="1" type="ORF">ACOLOM_LOCUS14187</name>
</gene>
<evidence type="ECO:0000313" key="2">
    <source>
        <dbReference type="Proteomes" id="UP000789525"/>
    </source>
</evidence>
<proteinExistence type="predicted"/>